<dbReference type="Proteomes" id="UP000218160">
    <property type="component" value="Chromosome 1"/>
</dbReference>
<dbReference type="EMBL" id="CP020660">
    <property type="protein sequence ID" value="ATF09962.1"/>
    <property type="molecule type" value="Genomic_DNA"/>
</dbReference>
<dbReference type="Pfam" id="PF13737">
    <property type="entry name" value="DDE_Tnp_1_5"/>
    <property type="match status" value="1"/>
</dbReference>
<dbReference type="RefSeq" id="WP_190321890.1">
    <property type="nucleotide sequence ID" value="NZ_RPOF01000001.1"/>
</dbReference>
<reference evidence="3" key="1">
    <citation type="submission" date="2017-04" db="EMBL/GenBank/DDBJ databases">
        <title>Genome evolution of the luminous symbionts of deep sea anglerfish.</title>
        <authorList>
            <person name="Hendry T.A."/>
        </authorList>
    </citation>
    <scope>NUCLEOTIDE SEQUENCE [LARGE SCALE GENOMIC DNA]</scope>
</reference>
<dbReference type="KEGG" id="elux:BTN50_1488"/>
<proteinExistence type="predicted"/>
<name>A0A291BAD6_9GAMM</name>
<organism evidence="2 3">
    <name type="scientific">Candidatus Enterovibrio altilux</name>
    <dbReference type="NCBI Taxonomy" id="1927128"/>
    <lineage>
        <taxon>Bacteria</taxon>
        <taxon>Pseudomonadati</taxon>
        <taxon>Pseudomonadota</taxon>
        <taxon>Gammaproteobacteria</taxon>
        <taxon>Vibrionales</taxon>
        <taxon>Vibrionaceae</taxon>
        <taxon>Enterovibrio</taxon>
    </lineage>
</organism>
<dbReference type="AlphaFoldDB" id="A0A291BAD6"/>
<evidence type="ECO:0000313" key="2">
    <source>
        <dbReference type="EMBL" id="ATF09962.1"/>
    </source>
</evidence>
<accession>A0A291BAD6</accession>
<protein>
    <submittedName>
        <fullName evidence="2">Mobile element protein</fullName>
    </submittedName>
</protein>
<sequence length="49" mass="5598">MLHCYYHVLTISCISKRAKMVSVTLKTKNKGIIQHLAVDFTGLKIYSEN</sequence>
<dbReference type="InterPro" id="IPR025668">
    <property type="entry name" value="Tnp_DDE_dom"/>
</dbReference>
<keyword evidence="3" id="KW-1185">Reference proteome</keyword>
<feature type="domain" description="Transposase DDE" evidence="1">
    <location>
        <begin position="6"/>
        <end position="48"/>
    </location>
</feature>
<gene>
    <name evidence="2" type="ORF">BTN50_1488</name>
</gene>
<evidence type="ECO:0000259" key="1">
    <source>
        <dbReference type="Pfam" id="PF13737"/>
    </source>
</evidence>
<evidence type="ECO:0000313" key="3">
    <source>
        <dbReference type="Proteomes" id="UP000218160"/>
    </source>
</evidence>